<evidence type="ECO:0000313" key="1">
    <source>
        <dbReference type="EMBL" id="VAW60724.1"/>
    </source>
</evidence>
<proteinExistence type="predicted"/>
<name>A0A3B0XWX6_9ZZZZ</name>
<organism evidence="1">
    <name type="scientific">hydrothermal vent metagenome</name>
    <dbReference type="NCBI Taxonomy" id="652676"/>
    <lineage>
        <taxon>unclassified sequences</taxon>
        <taxon>metagenomes</taxon>
        <taxon>ecological metagenomes</taxon>
    </lineage>
</organism>
<dbReference type="InterPro" id="IPR018669">
    <property type="entry name" value="Toxin_HigB"/>
</dbReference>
<dbReference type="GO" id="GO:0004519">
    <property type="term" value="F:endonuclease activity"/>
    <property type="evidence" value="ECO:0007669"/>
    <property type="project" value="InterPro"/>
</dbReference>
<dbReference type="GO" id="GO:0003723">
    <property type="term" value="F:RNA binding"/>
    <property type="evidence" value="ECO:0007669"/>
    <property type="project" value="InterPro"/>
</dbReference>
<accession>A0A3B0XWX6</accession>
<sequence>MHIIARKRLLDFAEKHPDTNTPLDAWYRIVKQSKINSFSQLREIFPDVDKVGNLTVFNIGSNKIRLIAAIHYNTQCLYIRYVLTHNEYDEEKWKKS</sequence>
<gene>
    <name evidence="1" type="ORF">MNBD_GAMMA10-1454</name>
</gene>
<dbReference type="EMBL" id="UOFJ01000012">
    <property type="protein sequence ID" value="VAW60724.1"/>
    <property type="molecule type" value="Genomic_DNA"/>
</dbReference>
<evidence type="ECO:0008006" key="2">
    <source>
        <dbReference type="Google" id="ProtNLM"/>
    </source>
</evidence>
<dbReference type="AlphaFoldDB" id="A0A3B0XWX6"/>
<reference evidence="1" key="1">
    <citation type="submission" date="2018-06" db="EMBL/GenBank/DDBJ databases">
        <authorList>
            <person name="Zhirakovskaya E."/>
        </authorList>
    </citation>
    <scope>NUCLEOTIDE SEQUENCE</scope>
</reference>
<dbReference type="Pfam" id="PF09907">
    <property type="entry name" value="HigB_toxin"/>
    <property type="match status" value="1"/>
</dbReference>
<dbReference type="GO" id="GO:0110001">
    <property type="term" value="C:toxin-antitoxin complex"/>
    <property type="evidence" value="ECO:0007669"/>
    <property type="project" value="InterPro"/>
</dbReference>
<protein>
    <recommendedName>
        <fullName evidence="2">mRNA interferase HigB</fullName>
    </recommendedName>
</protein>